<dbReference type="EMBL" id="JACRTJ010000008">
    <property type="protein sequence ID" value="MBC8598291.1"/>
    <property type="molecule type" value="Genomic_DNA"/>
</dbReference>
<dbReference type="InterPro" id="IPR003784">
    <property type="entry name" value="BioY"/>
</dbReference>
<dbReference type="PANTHER" id="PTHR34295">
    <property type="entry name" value="BIOTIN TRANSPORTER BIOY"/>
    <property type="match status" value="1"/>
</dbReference>
<keyword evidence="2" id="KW-0813">Transport</keyword>
<sequence length="190" mass="20700">MKENRRSVKDLAYGGLFTALIAAGAFLKITIPVQPVPMHFTLQFFFVLLAGLLLGSKGALFSVCTYLAVGLLGIPVFASGGGLSYLLKPTFGFLMGFAAAGYLTGRIHELHRQNSFGWLLFSAVWGLLADYACGMVWFYVCSNYVLQAAVSWKLVFINCFLLTVGEDFVLCVLAAALAKRLMPVFSDMRG</sequence>
<keyword evidence="5" id="KW-1185">Reference proteome</keyword>
<comment type="similarity">
    <text evidence="1 2">Belongs to the BioY family.</text>
</comment>
<dbReference type="Pfam" id="PF02632">
    <property type="entry name" value="BioY"/>
    <property type="match status" value="1"/>
</dbReference>
<proteinExistence type="inferred from homology"/>
<keyword evidence="3" id="KW-0812">Transmembrane</keyword>
<dbReference type="Proteomes" id="UP000647491">
    <property type="component" value="Unassembled WGS sequence"/>
</dbReference>
<keyword evidence="2" id="KW-1003">Cell membrane</keyword>
<keyword evidence="2 3" id="KW-0472">Membrane</keyword>
<dbReference type="PIRSF" id="PIRSF016661">
    <property type="entry name" value="BioY"/>
    <property type="match status" value="1"/>
</dbReference>
<keyword evidence="3" id="KW-1133">Transmembrane helix</keyword>
<dbReference type="PANTHER" id="PTHR34295:SF1">
    <property type="entry name" value="BIOTIN TRANSPORTER BIOY"/>
    <property type="match status" value="1"/>
</dbReference>
<dbReference type="RefSeq" id="WP_262426970.1">
    <property type="nucleotide sequence ID" value="NZ_JACRTJ010000008.1"/>
</dbReference>
<feature type="transmembrane region" description="Helical" evidence="3">
    <location>
        <begin position="152"/>
        <end position="178"/>
    </location>
</feature>
<comment type="caution">
    <text evidence="4">The sequence shown here is derived from an EMBL/GenBank/DDBJ whole genome shotgun (WGS) entry which is preliminary data.</text>
</comment>
<evidence type="ECO:0000313" key="4">
    <source>
        <dbReference type="EMBL" id="MBC8598291.1"/>
    </source>
</evidence>
<evidence type="ECO:0000256" key="2">
    <source>
        <dbReference type="PIRNR" id="PIRNR016661"/>
    </source>
</evidence>
<protein>
    <recommendedName>
        <fullName evidence="2">Biotin transporter</fullName>
    </recommendedName>
</protein>
<feature type="transmembrane region" description="Helical" evidence="3">
    <location>
        <begin position="37"/>
        <end position="54"/>
    </location>
</feature>
<feature type="transmembrane region" description="Helical" evidence="3">
    <location>
        <begin position="59"/>
        <end position="79"/>
    </location>
</feature>
<reference evidence="4 5" key="1">
    <citation type="submission" date="2020-08" db="EMBL/GenBank/DDBJ databases">
        <title>Genome public.</title>
        <authorList>
            <person name="Liu C."/>
            <person name="Sun Q."/>
        </authorList>
    </citation>
    <scope>NUCLEOTIDE SEQUENCE [LARGE SCALE GENOMIC DNA]</scope>
    <source>
        <strain evidence="4 5">BX10</strain>
    </source>
</reference>
<evidence type="ECO:0000256" key="1">
    <source>
        <dbReference type="ARBA" id="ARBA00010692"/>
    </source>
</evidence>
<name>A0ABR7NQA0_9FIRM</name>
<dbReference type="Gene3D" id="1.10.1760.20">
    <property type="match status" value="1"/>
</dbReference>
<accession>A0ABR7NQA0</accession>
<comment type="subcellular location">
    <subcellularLocation>
        <location evidence="2">Cell membrane</location>
        <topology evidence="2">Multi-pass membrane protein</topology>
    </subcellularLocation>
</comment>
<organism evidence="4 5">
    <name type="scientific">Enterocloster hominis</name>
    <name type="common">ex Liu et al. 2021</name>
    <dbReference type="NCBI Taxonomy" id="2763663"/>
    <lineage>
        <taxon>Bacteria</taxon>
        <taxon>Bacillati</taxon>
        <taxon>Bacillota</taxon>
        <taxon>Clostridia</taxon>
        <taxon>Lachnospirales</taxon>
        <taxon>Lachnospiraceae</taxon>
        <taxon>Enterocloster</taxon>
    </lineage>
</organism>
<feature type="transmembrane region" description="Helical" evidence="3">
    <location>
        <begin position="116"/>
        <end position="140"/>
    </location>
</feature>
<evidence type="ECO:0000313" key="5">
    <source>
        <dbReference type="Proteomes" id="UP000647491"/>
    </source>
</evidence>
<feature type="transmembrane region" description="Helical" evidence="3">
    <location>
        <begin position="12"/>
        <end position="31"/>
    </location>
</feature>
<gene>
    <name evidence="4" type="ORF">H8708_03450</name>
</gene>
<evidence type="ECO:0000256" key="3">
    <source>
        <dbReference type="SAM" id="Phobius"/>
    </source>
</evidence>